<feature type="region of interest" description="Disordered" evidence="1">
    <location>
        <begin position="1"/>
        <end position="32"/>
    </location>
</feature>
<dbReference type="Proteomes" id="UP000193587">
    <property type="component" value="Unassembled WGS sequence"/>
</dbReference>
<feature type="compositionally biased region" description="Basic and acidic residues" evidence="1">
    <location>
        <begin position="1"/>
        <end position="17"/>
    </location>
</feature>
<dbReference type="AlphaFoldDB" id="A0A1X4H8R9"/>
<keyword evidence="2" id="KW-0812">Transmembrane</keyword>
<dbReference type="EMBL" id="NEDJ01000020">
    <property type="protein sequence ID" value="OSP07783.1"/>
    <property type="molecule type" value="Genomic_DNA"/>
</dbReference>
<sequence length="101" mass="9912">MSDGEGGRGAETDRDDPSGSGGGGRAPGAPATPRARLRSAALWGAVGGFAFLVLAQGYRFVGSGSLPVGIGGLALVALGVAAASAGLSYLAEARLRAKRRT</sequence>
<protein>
    <recommendedName>
        <fullName evidence="3">DUF7981 domain-containing protein</fullName>
    </recommendedName>
</protein>
<feature type="transmembrane region" description="Helical" evidence="2">
    <location>
        <begin position="70"/>
        <end position="91"/>
    </location>
</feature>
<evidence type="ECO:0000256" key="2">
    <source>
        <dbReference type="SAM" id="Phobius"/>
    </source>
</evidence>
<evidence type="ECO:0000313" key="5">
    <source>
        <dbReference type="Proteomes" id="UP000193587"/>
    </source>
</evidence>
<name>A0A1X4H8R9_HALEZ</name>
<keyword evidence="2" id="KW-1133">Transmembrane helix</keyword>
<dbReference type="InterPro" id="IPR058287">
    <property type="entry name" value="DUF7981"/>
</dbReference>
<dbReference type="STRING" id="1121945.GCA_000421805_01624"/>
<proteinExistence type="predicted"/>
<keyword evidence="2" id="KW-0472">Membrane</keyword>
<evidence type="ECO:0000259" key="3">
    <source>
        <dbReference type="Pfam" id="PF25938"/>
    </source>
</evidence>
<gene>
    <name evidence="4" type="ORF">B9H04_07620</name>
</gene>
<dbReference type="Pfam" id="PF25938">
    <property type="entry name" value="DUF7981"/>
    <property type="match status" value="1"/>
</dbReference>
<feature type="transmembrane region" description="Helical" evidence="2">
    <location>
        <begin position="40"/>
        <end position="58"/>
    </location>
</feature>
<dbReference type="RefSeq" id="WP_049931420.1">
    <property type="nucleotide sequence ID" value="NZ_ATXS01000005.1"/>
</dbReference>
<feature type="domain" description="DUF7981" evidence="3">
    <location>
        <begin position="34"/>
        <end position="101"/>
    </location>
</feature>
<dbReference type="eggNOG" id="arCOG06419">
    <property type="taxonomic scope" value="Archaea"/>
</dbReference>
<evidence type="ECO:0000256" key="1">
    <source>
        <dbReference type="SAM" id="MobiDB-lite"/>
    </source>
</evidence>
<organism evidence="4 5">
    <name type="scientific">Halorubrum ezzemoulense DSM 17463</name>
    <dbReference type="NCBI Taxonomy" id="1121945"/>
    <lineage>
        <taxon>Archaea</taxon>
        <taxon>Methanobacteriati</taxon>
        <taxon>Methanobacteriota</taxon>
        <taxon>Stenosarchaea group</taxon>
        <taxon>Halobacteria</taxon>
        <taxon>Halobacteriales</taxon>
        <taxon>Haloferacaceae</taxon>
        <taxon>Halorubrum</taxon>
    </lineage>
</organism>
<reference evidence="4 5" key="1">
    <citation type="submission" date="2017-04" db="EMBL/GenBank/DDBJ databases">
        <title>MLSA of the genus Halorubrum.</title>
        <authorList>
            <person name="De La Haba R."/>
            <person name="Sanchez-Porro C."/>
            <person name="Infante-Dominguez C."/>
            <person name="Ventosa A."/>
        </authorList>
    </citation>
    <scope>NUCLEOTIDE SEQUENCE [LARGE SCALE GENOMIC DNA]</scope>
    <source>
        <strain evidence="4 5">DSM 17463</strain>
    </source>
</reference>
<accession>A0A1X4H8R9</accession>
<comment type="caution">
    <text evidence="4">The sequence shown here is derived from an EMBL/GenBank/DDBJ whole genome shotgun (WGS) entry which is preliminary data.</text>
</comment>
<evidence type="ECO:0000313" key="4">
    <source>
        <dbReference type="EMBL" id="OSP07783.1"/>
    </source>
</evidence>